<evidence type="ECO:0000313" key="3">
    <source>
        <dbReference type="Proteomes" id="UP000504844"/>
    </source>
</evidence>
<dbReference type="RefSeq" id="WP_173531887.1">
    <property type="nucleotide sequence ID" value="NZ_CP054143.1"/>
</dbReference>
<dbReference type="KEGG" id="dee:HQN60_00695"/>
<evidence type="ECO:0008006" key="4">
    <source>
        <dbReference type="Google" id="ProtNLM"/>
    </source>
</evidence>
<keyword evidence="3" id="KW-1185">Reference proteome</keyword>
<dbReference type="AlphaFoldDB" id="A0A6M8SU44"/>
<keyword evidence="1" id="KW-0812">Transmembrane</keyword>
<proteinExistence type="predicted"/>
<accession>A0A6M8SU44</accession>
<keyword evidence="1" id="KW-1133">Transmembrane helix</keyword>
<gene>
    <name evidence="2" type="ORF">HQN60_00695</name>
</gene>
<dbReference type="EMBL" id="CP054143">
    <property type="protein sequence ID" value="QKJ65377.1"/>
    <property type="molecule type" value="Genomic_DNA"/>
</dbReference>
<reference evidence="2 3" key="1">
    <citation type="submission" date="2020-05" db="EMBL/GenBank/DDBJ databases">
        <title>Complete genome sequence of Deefgea sp. D17.</title>
        <authorList>
            <person name="Bae J.-W."/>
            <person name="Han J.E."/>
        </authorList>
    </citation>
    <scope>NUCLEOTIDE SEQUENCE [LARGE SCALE GENOMIC DNA]</scope>
    <source>
        <strain evidence="2 3">D17</strain>
    </source>
</reference>
<organism evidence="2 3">
    <name type="scientific">Deefgea piscis</name>
    <dbReference type="NCBI Taxonomy" id="2739061"/>
    <lineage>
        <taxon>Bacteria</taxon>
        <taxon>Pseudomonadati</taxon>
        <taxon>Pseudomonadota</taxon>
        <taxon>Betaproteobacteria</taxon>
        <taxon>Neisseriales</taxon>
        <taxon>Chitinibacteraceae</taxon>
        <taxon>Deefgea</taxon>
    </lineage>
</organism>
<feature type="transmembrane region" description="Helical" evidence="1">
    <location>
        <begin position="12"/>
        <end position="35"/>
    </location>
</feature>
<protein>
    <recommendedName>
        <fullName evidence="4">Type 4 fimbrial biogenesis protein PilX N-terminal domain-containing protein</fullName>
    </recommendedName>
</protein>
<keyword evidence="1" id="KW-0472">Membrane</keyword>
<dbReference type="Proteomes" id="UP000504844">
    <property type="component" value="Chromosome"/>
</dbReference>
<evidence type="ECO:0000256" key="1">
    <source>
        <dbReference type="SAM" id="Phobius"/>
    </source>
</evidence>
<sequence>MNKINYNNQSKQIGIAALLVTVMLALIAGVATIYVNRSGLLLQRSVTNNSQSVMATQAAEAGINAFYAQIKSDIDLINSTGSDGVILRTNSVTSAASCAPATSNMPYEITSTYSDSSKQQFAPDKYFKAELPLLGALSNVNPQLAYRVQAKLSNNKLYITSEGLTGSESGLINNGNSSDSYAKIRRTIPIAGGLNLPNTAVTIGGYADSSGSINIGTTYLSDPKPLCAVAFGDEYNYRGSPSYTCSAGGACSPLQDASLQTNLFEKIFNSSKSDYKNSKANRVLPNCTGPITVTDNEVVWISGDANNCTISGSNKAIIIVEGNVTGSLVASGFVYATNVFQNGAMTITGSLAIESKWDIGNSATYLNGFHQFPNHKNDSDITQLFNDGITDSVYGPASARPLTGTHDAKGAIHVFYKPLVLIPVDPLGTTISSNSWIDF</sequence>
<name>A0A6M8SU44_9NEIS</name>
<evidence type="ECO:0000313" key="2">
    <source>
        <dbReference type="EMBL" id="QKJ65377.1"/>
    </source>
</evidence>